<comment type="caution">
    <text evidence="1">The sequence shown here is derived from an EMBL/GenBank/DDBJ whole genome shotgun (WGS) entry which is preliminary data.</text>
</comment>
<dbReference type="Proteomes" id="UP001152888">
    <property type="component" value="Unassembled WGS sequence"/>
</dbReference>
<dbReference type="EMBL" id="CAKOFQ010006688">
    <property type="protein sequence ID" value="CAH1960447.1"/>
    <property type="molecule type" value="Genomic_DNA"/>
</dbReference>
<sequence length="75" mass="9210">MYRQCTKKCEKMPNKYTRKTDRGTASVEIYDLAFGELRLRDILRRKRLIKQTQKAKLRLCVIPFRLFLQKRNRIY</sequence>
<reference evidence="1" key="1">
    <citation type="submission" date="2022-03" db="EMBL/GenBank/DDBJ databases">
        <authorList>
            <person name="Sayadi A."/>
        </authorList>
    </citation>
    <scope>NUCLEOTIDE SEQUENCE</scope>
</reference>
<dbReference type="AlphaFoldDB" id="A0A9P0JTX1"/>
<evidence type="ECO:0000313" key="1">
    <source>
        <dbReference type="EMBL" id="CAH1960447.1"/>
    </source>
</evidence>
<evidence type="ECO:0000313" key="2">
    <source>
        <dbReference type="Proteomes" id="UP001152888"/>
    </source>
</evidence>
<gene>
    <name evidence="1" type="ORF">ACAOBT_LOCUS3643</name>
</gene>
<protein>
    <submittedName>
        <fullName evidence="1">Uncharacterized protein</fullName>
    </submittedName>
</protein>
<keyword evidence="2" id="KW-1185">Reference proteome</keyword>
<proteinExistence type="predicted"/>
<organism evidence="1 2">
    <name type="scientific">Acanthoscelides obtectus</name>
    <name type="common">Bean weevil</name>
    <name type="synonym">Bruchus obtectus</name>
    <dbReference type="NCBI Taxonomy" id="200917"/>
    <lineage>
        <taxon>Eukaryota</taxon>
        <taxon>Metazoa</taxon>
        <taxon>Ecdysozoa</taxon>
        <taxon>Arthropoda</taxon>
        <taxon>Hexapoda</taxon>
        <taxon>Insecta</taxon>
        <taxon>Pterygota</taxon>
        <taxon>Neoptera</taxon>
        <taxon>Endopterygota</taxon>
        <taxon>Coleoptera</taxon>
        <taxon>Polyphaga</taxon>
        <taxon>Cucujiformia</taxon>
        <taxon>Chrysomeloidea</taxon>
        <taxon>Chrysomelidae</taxon>
        <taxon>Bruchinae</taxon>
        <taxon>Bruchini</taxon>
        <taxon>Acanthoscelides</taxon>
    </lineage>
</organism>
<name>A0A9P0JTX1_ACAOB</name>
<accession>A0A9P0JTX1</accession>